<evidence type="ECO:0000256" key="7">
    <source>
        <dbReference type="ARBA" id="ARBA00022777"/>
    </source>
</evidence>
<keyword evidence="4 10" id="KW-0808">Transferase</keyword>
<evidence type="ECO:0000256" key="3">
    <source>
        <dbReference type="ARBA" id="ARBA00012119"/>
    </source>
</evidence>
<proteinExistence type="inferred from homology"/>
<comment type="subunit">
    <text evidence="10">Monomer.</text>
</comment>
<evidence type="ECO:0000256" key="1">
    <source>
        <dbReference type="ARBA" id="ARBA00004801"/>
    </source>
</evidence>
<dbReference type="InterPro" id="IPR029056">
    <property type="entry name" value="Ribokinase-like"/>
</dbReference>
<dbReference type="GO" id="GO:0004001">
    <property type="term" value="F:adenosine kinase activity"/>
    <property type="evidence" value="ECO:0007669"/>
    <property type="project" value="UniProtKB-UniRule"/>
</dbReference>
<dbReference type="GO" id="GO:0005524">
    <property type="term" value="F:ATP binding"/>
    <property type="evidence" value="ECO:0007669"/>
    <property type="project" value="UniProtKB-UniRule"/>
</dbReference>
<dbReference type="GO" id="GO:0044209">
    <property type="term" value="P:AMP salvage"/>
    <property type="evidence" value="ECO:0007669"/>
    <property type="project" value="UniProtKB-UniRule"/>
</dbReference>
<gene>
    <name evidence="12" type="primary">ADK_2</name>
    <name evidence="12" type="ORF">FJT64_006236</name>
</gene>
<dbReference type="GO" id="GO:0006144">
    <property type="term" value="P:purine nucleobase metabolic process"/>
    <property type="evidence" value="ECO:0007669"/>
    <property type="project" value="TreeGrafter"/>
</dbReference>
<keyword evidence="10" id="KW-0460">Magnesium</keyword>
<dbReference type="InterPro" id="IPR001805">
    <property type="entry name" value="Adenokinase"/>
</dbReference>
<dbReference type="UniPathway" id="UPA00588">
    <property type="reaction ID" value="UER00659"/>
</dbReference>
<comment type="pathway">
    <text evidence="1 10">Purine metabolism; AMP biosynthesis via salvage pathway; AMP from adenosine: step 1/1.</text>
</comment>
<keyword evidence="7 10" id="KW-0418">Kinase</keyword>
<dbReference type="Pfam" id="PF00294">
    <property type="entry name" value="PfkB"/>
    <property type="match status" value="1"/>
</dbReference>
<dbReference type="Proteomes" id="UP000440578">
    <property type="component" value="Unassembled WGS sequence"/>
</dbReference>
<dbReference type="PRINTS" id="PR00989">
    <property type="entry name" value="ADENOKINASE"/>
</dbReference>
<evidence type="ECO:0000256" key="6">
    <source>
        <dbReference type="ARBA" id="ARBA00022741"/>
    </source>
</evidence>
<comment type="similarity">
    <text evidence="2 10">Belongs to the carbohydrate kinase PfkB family.</text>
</comment>
<dbReference type="SUPFAM" id="SSF53613">
    <property type="entry name" value="Ribokinase-like"/>
    <property type="match status" value="1"/>
</dbReference>
<evidence type="ECO:0000256" key="8">
    <source>
        <dbReference type="ARBA" id="ARBA00022840"/>
    </source>
</evidence>
<dbReference type="GO" id="GO:0005634">
    <property type="term" value="C:nucleus"/>
    <property type="evidence" value="ECO:0007669"/>
    <property type="project" value="UniProtKB-SubCell"/>
</dbReference>
<keyword evidence="13" id="KW-1185">Reference proteome</keyword>
<comment type="catalytic activity">
    <reaction evidence="10">
        <text>adenosine + ATP = AMP + ADP + H(+)</text>
        <dbReference type="Rhea" id="RHEA:20824"/>
        <dbReference type="ChEBI" id="CHEBI:15378"/>
        <dbReference type="ChEBI" id="CHEBI:16335"/>
        <dbReference type="ChEBI" id="CHEBI:30616"/>
        <dbReference type="ChEBI" id="CHEBI:456215"/>
        <dbReference type="ChEBI" id="CHEBI:456216"/>
        <dbReference type="EC" id="2.7.1.20"/>
    </reaction>
</comment>
<dbReference type="Gene3D" id="3.30.1110.10">
    <property type="match status" value="1"/>
</dbReference>
<evidence type="ECO:0000313" key="12">
    <source>
        <dbReference type="EMBL" id="KAF0296305.1"/>
    </source>
</evidence>
<dbReference type="EC" id="2.7.1.20" evidence="3 10"/>
<keyword evidence="5 10" id="KW-0660">Purine salvage</keyword>
<dbReference type="InterPro" id="IPR011611">
    <property type="entry name" value="PfkB_dom"/>
</dbReference>
<dbReference type="PROSITE" id="PS00584">
    <property type="entry name" value="PFKB_KINASES_2"/>
    <property type="match status" value="1"/>
</dbReference>
<dbReference type="GO" id="GO:0005829">
    <property type="term" value="C:cytosol"/>
    <property type="evidence" value="ECO:0007669"/>
    <property type="project" value="TreeGrafter"/>
</dbReference>
<keyword evidence="10" id="KW-0539">Nucleus</keyword>
<dbReference type="EMBL" id="VIIS01001573">
    <property type="protein sequence ID" value="KAF0296305.1"/>
    <property type="molecule type" value="Genomic_DNA"/>
</dbReference>
<dbReference type="OrthoDB" id="432447at2759"/>
<dbReference type="PANTHER" id="PTHR45769">
    <property type="entry name" value="ADENOSINE KINASE"/>
    <property type="match status" value="1"/>
</dbReference>
<evidence type="ECO:0000256" key="9">
    <source>
        <dbReference type="PIRSR" id="PIRSR601805-1"/>
    </source>
</evidence>
<organism evidence="12 13">
    <name type="scientific">Amphibalanus amphitrite</name>
    <name type="common">Striped barnacle</name>
    <name type="synonym">Balanus amphitrite</name>
    <dbReference type="NCBI Taxonomy" id="1232801"/>
    <lineage>
        <taxon>Eukaryota</taxon>
        <taxon>Metazoa</taxon>
        <taxon>Ecdysozoa</taxon>
        <taxon>Arthropoda</taxon>
        <taxon>Crustacea</taxon>
        <taxon>Multicrustacea</taxon>
        <taxon>Cirripedia</taxon>
        <taxon>Thoracica</taxon>
        <taxon>Thoracicalcarea</taxon>
        <taxon>Balanomorpha</taxon>
        <taxon>Balanoidea</taxon>
        <taxon>Balanidae</taxon>
        <taxon>Amphibalaninae</taxon>
        <taxon>Amphibalanus</taxon>
    </lineage>
</organism>
<keyword evidence="8 10" id="KW-0067">ATP-binding</keyword>
<evidence type="ECO:0000259" key="11">
    <source>
        <dbReference type="Pfam" id="PF00294"/>
    </source>
</evidence>
<sequence length="381" mass="41242">MGDLTTDLLCFGNPLLDMILRVEDGQLLTKYRLLPDNQIEADDDQKALFDEVFARSGEVTFCPGGCAQNTARIYRWILGDRSSVSFVGAVGADKFGQRLEKLVRADGVNTRYVVHEDRPTGRAVSLVWGTNRSLVADLGAATLCRPDRVFSPHNLALLTGAQFVYIEGFFVTHDPETAVQVARYCSHSGRRLVFSLSGTYVCERHTSTICQLLPHVSFLFGHVTELTALARALGLEDEFDISPLGYARLLDAASTRLNTVEAMTQSDEPDQPADQALLNGDSPQLRIIVTQSADPVLLLDDVSVVSVPVPAIDERQIVDTTGAGDAVVGGFLAGQFLGESLEDSVRYGVLAAREVVQALGCSIPARRHPLTEPPLTNGVAS</sequence>
<reference evidence="12 13" key="1">
    <citation type="submission" date="2019-07" db="EMBL/GenBank/DDBJ databases">
        <title>Draft genome assembly of a fouling barnacle, Amphibalanus amphitrite (Darwin, 1854): The first reference genome for Thecostraca.</title>
        <authorList>
            <person name="Kim W."/>
        </authorList>
    </citation>
    <scope>NUCLEOTIDE SEQUENCE [LARGE SCALE GENOMIC DNA]</scope>
    <source>
        <strain evidence="12">SNU_AA5</strain>
        <tissue evidence="12">Soma without cirri and trophi</tissue>
    </source>
</reference>
<dbReference type="GO" id="GO:0006166">
    <property type="term" value="P:purine ribonucleoside salvage"/>
    <property type="evidence" value="ECO:0007669"/>
    <property type="project" value="UniProtKB-KW"/>
</dbReference>
<evidence type="ECO:0000256" key="10">
    <source>
        <dbReference type="RuleBase" id="RU368116"/>
    </source>
</evidence>
<comment type="subcellular location">
    <subcellularLocation>
        <location evidence="10">Nucleus</location>
    </subcellularLocation>
</comment>
<comment type="function">
    <text evidence="10">ATP dependent phosphorylation of adenosine and other related nucleoside analogs to monophosphate derivatives.</text>
</comment>
<evidence type="ECO:0000256" key="2">
    <source>
        <dbReference type="ARBA" id="ARBA00010688"/>
    </source>
</evidence>
<dbReference type="Gene3D" id="3.40.1190.20">
    <property type="match status" value="1"/>
</dbReference>
<evidence type="ECO:0000313" key="13">
    <source>
        <dbReference type="Proteomes" id="UP000440578"/>
    </source>
</evidence>
<dbReference type="EMBL" id="VIIS01001573">
    <property type="protein sequence ID" value="KAF0296306.1"/>
    <property type="molecule type" value="Genomic_DNA"/>
</dbReference>
<comment type="cofactor">
    <cofactor evidence="10">
        <name>Mg(2+)</name>
        <dbReference type="ChEBI" id="CHEBI:18420"/>
    </cofactor>
    <text evidence="10">Binds 3 Mg(2+) ions per subunit.</text>
</comment>
<evidence type="ECO:0000256" key="5">
    <source>
        <dbReference type="ARBA" id="ARBA00022726"/>
    </source>
</evidence>
<evidence type="ECO:0000256" key="4">
    <source>
        <dbReference type="ARBA" id="ARBA00022679"/>
    </source>
</evidence>
<feature type="domain" description="Carbohydrate kinase PfkB" evidence="11">
    <location>
        <begin position="40"/>
        <end position="364"/>
    </location>
</feature>
<feature type="active site" description="Proton acceptor" evidence="9">
    <location>
        <position position="325"/>
    </location>
</feature>
<dbReference type="PANTHER" id="PTHR45769:SF3">
    <property type="entry name" value="ADENOSINE KINASE"/>
    <property type="match status" value="1"/>
</dbReference>
<dbReference type="CDD" id="cd01168">
    <property type="entry name" value="adenosine_kinase"/>
    <property type="match status" value="1"/>
</dbReference>
<name>A0A6A4VQ11_AMPAM</name>
<protein>
    <recommendedName>
        <fullName evidence="3 10">Adenosine kinase</fullName>
        <shortName evidence="10">AK</shortName>
        <ecNumber evidence="3 10">2.7.1.20</ecNumber>
    </recommendedName>
    <alternativeName>
        <fullName evidence="10">Adenosine 5'-phosphotransferase</fullName>
    </alternativeName>
</protein>
<comment type="caution">
    <text evidence="12">The sequence shown here is derived from an EMBL/GenBank/DDBJ whole genome shotgun (WGS) entry which is preliminary data.</text>
</comment>
<accession>A0A6A4VQ11</accession>
<dbReference type="InterPro" id="IPR002173">
    <property type="entry name" value="Carboh/pur_kinase_PfkB_CS"/>
</dbReference>
<dbReference type="EMBL" id="VIIS01001573">
    <property type="protein sequence ID" value="KAF0296304.1"/>
    <property type="molecule type" value="Genomic_DNA"/>
</dbReference>
<keyword evidence="6 10" id="KW-0547">Nucleotide-binding</keyword>
<dbReference type="AlphaFoldDB" id="A0A6A4VQ11"/>